<dbReference type="Proteomes" id="UP000233556">
    <property type="component" value="Unassembled WGS sequence"/>
</dbReference>
<reference evidence="3" key="2">
    <citation type="submission" date="2017-12" db="EMBL/GenBank/DDBJ databases">
        <title>Genome sequence of the Bar-tailed Godwit (Limosa lapponica baueri).</title>
        <authorList>
            <person name="Lima N.C.B."/>
            <person name="Parody-Merino A.M."/>
            <person name="Battley P.F."/>
            <person name="Fidler A.E."/>
            <person name="Prosdocimi F."/>
        </authorList>
    </citation>
    <scope>NUCLEOTIDE SEQUENCE [LARGE SCALE GENOMIC DNA]</scope>
</reference>
<dbReference type="AlphaFoldDB" id="A0A2I0U279"/>
<accession>A0A2I0U279</accession>
<reference evidence="3" key="1">
    <citation type="submission" date="2017-11" db="EMBL/GenBank/DDBJ databases">
        <authorList>
            <person name="Lima N.C."/>
            <person name="Parody-Merino A.M."/>
            <person name="Battley P.F."/>
            <person name="Fidler A.E."/>
            <person name="Prosdocimi F."/>
        </authorList>
    </citation>
    <scope>NUCLEOTIDE SEQUENCE [LARGE SCALE GENOMIC DNA]</scope>
</reference>
<keyword evidence="3" id="KW-1185">Reference proteome</keyword>
<evidence type="ECO:0008006" key="4">
    <source>
        <dbReference type="Google" id="ProtNLM"/>
    </source>
</evidence>
<evidence type="ECO:0000313" key="2">
    <source>
        <dbReference type="EMBL" id="PKU40167.1"/>
    </source>
</evidence>
<proteinExistence type="predicted"/>
<organism evidence="2 3">
    <name type="scientific">Limosa lapponica baueri</name>
    <dbReference type="NCBI Taxonomy" id="1758121"/>
    <lineage>
        <taxon>Eukaryota</taxon>
        <taxon>Metazoa</taxon>
        <taxon>Chordata</taxon>
        <taxon>Craniata</taxon>
        <taxon>Vertebrata</taxon>
        <taxon>Euteleostomi</taxon>
        <taxon>Archelosauria</taxon>
        <taxon>Archosauria</taxon>
        <taxon>Dinosauria</taxon>
        <taxon>Saurischia</taxon>
        <taxon>Theropoda</taxon>
        <taxon>Coelurosauria</taxon>
        <taxon>Aves</taxon>
        <taxon>Neognathae</taxon>
        <taxon>Neoaves</taxon>
        <taxon>Charadriiformes</taxon>
        <taxon>Scolopacidae</taxon>
        <taxon>Limosa</taxon>
    </lineage>
</organism>
<protein>
    <recommendedName>
        <fullName evidence="4">Rna-directed dna polymerase from mobile element jockey-like</fullName>
    </recommendedName>
</protein>
<evidence type="ECO:0000256" key="1">
    <source>
        <dbReference type="SAM" id="MobiDB-lite"/>
    </source>
</evidence>
<sequence>MPNINTNWGMDGWIESGPVKKDLGILLDEKFGMDKVKCSQEVKEGNSPPQFCSDETPDGVLHQGRRAKRSISSVIGVE</sequence>
<dbReference type="EMBL" id="KZ506324">
    <property type="protein sequence ID" value="PKU40167.1"/>
    <property type="molecule type" value="Genomic_DNA"/>
</dbReference>
<feature type="region of interest" description="Disordered" evidence="1">
    <location>
        <begin position="42"/>
        <end position="65"/>
    </location>
</feature>
<gene>
    <name evidence="2" type="ORF">llap_9528</name>
</gene>
<evidence type="ECO:0000313" key="3">
    <source>
        <dbReference type="Proteomes" id="UP000233556"/>
    </source>
</evidence>
<name>A0A2I0U279_LIMLA</name>